<name>A0A239HG79_9SPHN</name>
<evidence type="ECO:0000313" key="3">
    <source>
        <dbReference type="EMBL" id="SNS80302.1"/>
    </source>
</evidence>
<dbReference type="InterPro" id="IPR000873">
    <property type="entry name" value="AMP-dep_synth/lig_dom"/>
</dbReference>
<dbReference type="Gene3D" id="3.30.300.30">
    <property type="match status" value="1"/>
</dbReference>
<organism evidence="3 4">
    <name type="scientific">Edaphosphingomonas laterariae</name>
    <dbReference type="NCBI Taxonomy" id="861865"/>
    <lineage>
        <taxon>Bacteria</taxon>
        <taxon>Pseudomonadati</taxon>
        <taxon>Pseudomonadota</taxon>
        <taxon>Alphaproteobacteria</taxon>
        <taxon>Sphingomonadales</taxon>
        <taxon>Rhizorhabdaceae</taxon>
        <taxon>Edaphosphingomonas</taxon>
    </lineage>
</organism>
<keyword evidence="4" id="KW-1185">Reference proteome</keyword>
<dbReference type="Pfam" id="PF13193">
    <property type="entry name" value="AMP-binding_C"/>
    <property type="match status" value="1"/>
</dbReference>
<dbReference type="EMBL" id="FZOS01000017">
    <property type="protein sequence ID" value="SNS80302.1"/>
    <property type="molecule type" value="Genomic_DNA"/>
</dbReference>
<dbReference type="InterPro" id="IPR025110">
    <property type="entry name" value="AMP-bd_C"/>
</dbReference>
<accession>A0A239HG79</accession>
<dbReference type="SUPFAM" id="SSF56801">
    <property type="entry name" value="Acetyl-CoA synthetase-like"/>
    <property type="match status" value="1"/>
</dbReference>
<dbReference type="PANTHER" id="PTHR43201">
    <property type="entry name" value="ACYL-COA SYNTHETASE"/>
    <property type="match status" value="1"/>
</dbReference>
<dbReference type="InterPro" id="IPR045851">
    <property type="entry name" value="AMP-bd_C_sf"/>
</dbReference>
<dbReference type="InterPro" id="IPR020845">
    <property type="entry name" value="AMP-binding_CS"/>
</dbReference>
<dbReference type="GO" id="GO:0031956">
    <property type="term" value="F:medium-chain fatty acid-CoA ligase activity"/>
    <property type="evidence" value="ECO:0007669"/>
    <property type="project" value="TreeGrafter"/>
</dbReference>
<dbReference type="InterPro" id="IPR042099">
    <property type="entry name" value="ANL_N_sf"/>
</dbReference>
<keyword evidence="3" id="KW-0436">Ligase</keyword>
<dbReference type="PROSITE" id="PS00455">
    <property type="entry name" value="AMP_BINDING"/>
    <property type="match status" value="1"/>
</dbReference>
<dbReference type="OrthoDB" id="9803968at2"/>
<evidence type="ECO:0000259" key="2">
    <source>
        <dbReference type="Pfam" id="PF13193"/>
    </source>
</evidence>
<feature type="domain" description="AMP-dependent synthetase/ligase" evidence="1">
    <location>
        <begin position="43"/>
        <end position="407"/>
    </location>
</feature>
<protein>
    <submittedName>
        <fullName evidence="3">Acyl-CoA synthetase (AMP-forming)/AMP-acid ligase II</fullName>
    </submittedName>
</protein>
<evidence type="ECO:0000313" key="4">
    <source>
        <dbReference type="Proteomes" id="UP000198281"/>
    </source>
</evidence>
<dbReference type="PANTHER" id="PTHR43201:SF32">
    <property type="entry name" value="2-SUCCINYLBENZOATE--COA LIGASE, CHLOROPLASTIC_PEROXISOMAL"/>
    <property type="match status" value="1"/>
</dbReference>
<sequence>MTDPLIVALTAPGAPHEIEDIIVRGVAMRGFRHGPKTLAELYAAARQHGDRDFVVYGEERLNFDAFFARVGAMAALLQDRLGDTAGTHVAIAMRNRPDWMAAFVAITGLGGVAVLVNSRGTGPEMAAAIDDAECQLVIADTPRAAALRDAGLGADRLFDVDAGPLPEDRGFTPVAIDPDADAVIMFTTGTSGMPKGACLTHRSLTQGIATTIFSRAFVGAKAMAGMDPEVIKALSAIQPTVLNAFPLFHISGCASDFLNNLLVGGKVVIMQKWSGIDALDLIQRERVTGMSGSPAMLWDLVRVHEGKHDLSSLMALGIGGQALPPPLFADIRAMFPYAGFGVGFGQTETAGTVCAASTADLVQRPGTSGSVVPVAQVRIVDDEGRDLPAGEAGEIVIRAPMVARGYWNRPDETARVFSDGWVATGDVGYLDNENYLFVVDRKKDIIISGGENIACSEVEFAALAEPQVADAAAFGLPDDRMGERVVLAVAPKPGMTIDADGLKAAMAGKLAQHKVPTDIRVMAELPRNHMGKLDRKALRAAG</sequence>
<evidence type="ECO:0000259" key="1">
    <source>
        <dbReference type="Pfam" id="PF00501"/>
    </source>
</evidence>
<feature type="domain" description="AMP-binding enzyme C-terminal" evidence="2">
    <location>
        <begin position="457"/>
        <end position="532"/>
    </location>
</feature>
<dbReference type="Proteomes" id="UP000198281">
    <property type="component" value="Unassembled WGS sequence"/>
</dbReference>
<dbReference type="Gene3D" id="3.40.50.12780">
    <property type="entry name" value="N-terminal domain of ligase-like"/>
    <property type="match status" value="1"/>
</dbReference>
<dbReference type="Pfam" id="PF00501">
    <property type="entry name" value="AMP-binding"/>
    <property type="match status" value="1"/>
</dbReference>
<gene>
    <name evidence="3" type="ORF">SAMN06295912_1175</name>
</gene>
<dbReference type="GO" id="GO:0006631">
    <property type="term" value="P:fatty acid metabolic process"/>
    <property type="evidence" value="ECO:0007669"/>
    <property type="project" value="TreeGrafter"/>
</dbReference>
<dbReference type="AlphaFoldDB" id="A0A239HG79"/>
<dbReference type="RefSeq" id="WP_089220294.1">
    <property type="nucleotide sequence ID" value="NZ_FZOS01000017.1"/>
</dbReference>
<proteinExistence type="predicted"/>
<reference evidence="4" key="1">
    <citation type="submission" date="2017-06" db="EMBL/GenBank/DDBJ databases">
        <authorList>
            <person name="Varghese N."/>
            <person name="Submissions S."/>
        </authorList>
    </citation>
    <scope>NUCLEOTIDE SEQUENCE [LARGE SCALE GENOMIC DNA]</scope>
    <source>
        <strain evidence="4">LNB2</strain>
    </source>
</reference>